<gene>
    <name evidence="3" type="ORF">COEREDRAFT_82020</name>
</gene>
<dbReference type="STRING" id="763665.A0A2G5B8Y8"/>
<feature type="region of interest" description="Disordered" evidence="2">
    <location>
        <begin position="1"/>
        <end position="27"/>
    </location>
</feature>
<name>A0A2G5B8Y8_COERN</name>
<sequence length="1224" mass="141704">MNYYPGGRKIFEPRDSDIPSPGRYDPYSPEAKYKKYGFISQKERFPMKNEENQEPVPASVSDRTASRTGNSGIMSRRPVDSTAVTAIRAEEVRLKREIEHHQKILVDVQSSSEREIRLLKEKWQQSEDKMKELLRERTDIKKRLLQREADLRAKEREREMLAAQLQKQQNTALINPKTEKQLKENAEQASALVAKYKVAFDKVQRTSEEDKRKLRQLEYQLRKTEQEKETTESELKQVNQVDYPRQLLRVKRELREQEELYREKVRKHSVMLQDARDLASRYMNELGEATVHNTALENELQLAKEREQEKATGNDKQLDSAMAQLSTTQRRLTDLERLSAQRAKEAERLLDAANEHVEELKIEIERLEEEREQVQKEMQGRIRELTRDYQAAKREFESSVKGADSERTKRLHDTQVRLERATKETIDLKAEVSELRGILLKKEMAWKDQQLGLEGDLHAAASDYEALQRRMAEQHENFNGNQRKLEEQLRKKERAWNSERTSILEKLDTAHKDGFKLRDELDSVQKEAAQVKADCEADLKRMGQELADLQLEIEASTVEWNKERKELVRTHTEELSTLKEEYVLLEQQLSDNRHSFEDQLHDAHYELDTLKASYGEQLDALRTQLTDATDLLEKEVLAKQILEEQLVENGTKTASRVTELETELEETRLDHEKGLLKLQDELYQAEQKASELEDSLYTERLKVEPLSVENDQLNTRVDELTTINEELSEDCAKLQKMVDSLTDGTAQADVQRDEALAHYTGLMQALAEKHRTEKAQWETEHTSMQRRLDRYKYREALWVIQDQHMQQLLETKEDARLHMVQEARGLYCELQDEAVVADERMDIGLAMVSEIGSLSLPSSVAENGEATAISQQVAEIRESIRHAFVEDMQRLQEAQISSMHVDSELQELKFMRVQGQIVETASDMSAQHKGERAKFEAELATARSDYRGLQDLAAANRSAFETQVAELKVKISELAESKSSSQDAVQLEADNAVLVSQLQQLTNLNTELEEQLEAFEYTVDDERAEHERQRLVFESRSSHMTKVLEQCEVNMATQVSHINSMSQRVAELESERAIMAEQTQFQINWLKENYSKAYQDLDSVLNNGSGHGNLRQRIKYVENLRAQILNLKKENFESARDRDRYKHHVSMLKSELDAYKEVNDADAYRVRTHVRGPISRNDKSGTRKALAAEESQRSALERKGAAVASRALEEARQLGQQQMAIVDE</sequence>
<dbReference type="EMBL" id="KZ303507">
    <property type="protein sequence ID" value="PIA15479.1"/>
    <property type="molecule type" value="Genomic_DNA"/>
</dbReference>
<feature type="coiled-coil region" evidence="1">
    <location>
        <begin position="984"/>
        <end position="1025"/>
    </location>
</feature>
<feature type="coiled-coil region" evidence="1">
    <location>
        <begin position="457"/>
        <end position="495"/>
    </location>
</feature>
<feature type="coiled-coil region" evidence="1">
    <location>
        <begin position="675"/>
        <end position="787"/>
    </location>
</feature>
<evidence type="ECO:0000313" key="3">
    <source>
        <dbReference type="EMBL" id="PIA15479.1"/>
    </source>
</evidence>
<evidence type="ECO:0000256" key="2">
    <source>
        <dbReference type="SAM" id="MobiDB-lite"/>
    </source>
</evidence>
<dbReference type="Proteomes" id="UP000242474">
    <property type="component" value="Unassembled WGS sequence"/>
</dbReference>
<dbReference type="OrthoDB" id="419631at2759"/>
<feature type="compositionally biased region" description="Polar residues" evidence="2">
    <location>
        <begin position="61"/>
        <end position="73"/>
    </location>
</feature>
<evidence type="ECO:0008006" key="5">
    <source>
        <dbReference type="Google" id="ProtNLM"/>
    </source>
</evidence>
<feature type="coiled-coil region" evidence="1">
    <location>
        <begin position="116"/>
        <end position="395"/>
    </location>
</feature>
<evidence type="ECO:0000313" key="4">
    <source>
        <dbReference type="Proteomes" id="UP000242474"/>
    </source>
</evidence>
<reference evidence="3 4" key="1">
    <citation type="journal article" date="2015" name="Genome Biol. Evol.">
        <title>Phylogenomic analyses indicate that early fungi evolved digesting cell walls of algal ancestors of land plants.</title>
        <authorList>
            <person name="Chang Y."/>
            <person name="Wang S."/>
            <person name="Sekimoto S."/>
            <person name="Aerts A.L."/>
            <person name="Choi C."/>
            <person name="Clum A."/>
            <person name="LaButti K.M."/>
            <person name="Lindquist E.A."/>
            <person name="Yee Ngan C."/>
            <person name="Ohm R.A."/>
            <person name="Salamov A.A."/>
            <person name="Grigoriev I.V."/>
            <person name="Spatafora J.W."/>
            <person name="Berbee M.L."/>
        </authorList>
    </citation>
    <scope>NUCLEOTIDE SEQUENCE [LARGE SCALE GENOMIC DNA]</scope>
    <source>
        <strain evidence="3 4">NRRL 1564</strain>
    </source>
</reference>
<accession>A0A2G5B8Y8</accession>
<protein>
    <recommendedName>
        <fullName evidence="5">Hyaluronan-mediated motility receptor C-terminal domain-containing protein</fullName>
    </recommendedName>
</protein>
<feature type="region of interest" description="Disordered" evidence="2">
    <location>
        <begin position="44"/>
        <end position="79"/>
    </location>
</feature>
<feature type="coiled-coil region" evidence="1">
    <location>
        <begin position="532"/>
        <end position="588"/>
    </location>
</feature>
<keyword evidence="1" id="KW-0175">Coiled coil</keyword>
<dbReference type="AlphaFoldDB" id="A0A2G5B8Y8"/>
<evidence type="ECO:0000256" key="1">
    <source>
        <dbReference type="SAM" id="Coils"/>
    </source>
</evidence>
<proteinExistence type="predicted"/>
<keyword evidence="4" id="KW-1185">Reference proteome</keyword>
<organism evidence="3 4">
    <name type="scientific">Coemansia reversa (strain ATCC 12441 / NRRL 1564)</name>
    <dbReference type="NCBI Taxonomy" id="763665"/>
    <lineage>
        <taxon>Eukaryota</taxon>
        <taxon>Fungi</taxon>
        <taxon>Fungi incertae sedis</taxon>
        <taxon>Zoopagomycota</taxon>
        <taxon>Kickxellomycotina</taxon>
        <taxon>Kickxellomycetes</taxon>
        <taxon>Kickxellales</taxon>
        <taxon>Kickxellaceae</taxon>
        <taxon>Coemansia</taxon>
    </lineage>
</organism>